<organism evidence="2 3">
    <name type="scientific">Salipiger profundus</name>
    <dbReference type="NCBI Taxonomy" id="1229727"/>
    <lineage>
        <taxon>Bacteria</taxon>
        <taxon>Pseudomonadati</taxon>
        <taxon>Pseudomonadota</taxon>
        <taxon>Alphaproteobacteria</taxon>
        <taxon>Rhodobacterales</taxon>
        <taxon>Roseobacteraceae</taxon>
        <taxon>Salipiger</taxon>
    </lineage>
</organism>
<accession>A0A1U7D845</accession>
<gene>
    <name evidence="2" type="ORF">Ga0080559_TMP3548</name>
</gene>
<dbReference type="SUPFAM" id="SSF52833">
    <property type="entry name" value="Thioredoxin-like"/>
    <property type="match status" value="1"/>
</dbReference>
<keyword evidence="2" id="KW-0413">Isomerase</keyword>
<dbReference type="InterPro" id="IPR001853">
    <property type="entry name" value="DSBA-like_thioredoxin_dom"/>
</dbReference>
<dbReference type="Pfam" id="PF01323">
    <property type="entry name" value="DSBA"/>
    <property type="match status" value="1"/>
</dbReference>
<keyword evidence="3" id="KW-1185">Reference proteome</keyword>
<dbReference type="PANTHER" id="PTHR13887">
    <property type="entry name" value="GLUTATHIONE S-TRANSFERASE KAPPA"/>
    <property type="match status" value="1"/>
</dbReference>
<dbReference type="GO" id="GO:0016491">
    <property type="term" value="F:oxidoreductase activity"/>
    <property type="evidence" value="ECO:0007669"/>
    <property type="project" value="InterPro"/>
</dbReference>
<feature type="domain" description="DSBA-like thioredoxin" evidence="1">
    <location>
        <begin position="3"/>
        <end position="200"/>
    </location>
</feature>
<dbReference type="EMBL" id="CP014796">
    <property type="protein sequence ID" value="APX24344.1"/>
    <property type="molecule type" value="Genomic_DNA"/>
</dbReference>
<dbReference type="OrthoDB" id="9799122at2"/>
<dbReference type="AlphaFoldDB" id="A0A1U7D845"/>
<dbReference type="STRING" id="1229727.Ga0080559_TMP3548"/>
<protein>
    <submittedName>
        <fullName evidence="2">Putative dithiol-disulfide isomerase involved in polyketide biosynthesis</fullName>
    </submittedName>
</protein>
<dbReference type="CDD" id="cd03024">
    <property type="entry name" value="DsbA_FrnE"/>
    <property type="match status" value="1"/>
</dbReference>
<dbReference type="InterPro" id="IPR036249">
    <property type="entry name" value="Thioredoxin-like_sf"/>
</dbReference>
<evidence type="ECO:0000313" key="3">
    <source>
        <dbReference type="Proteomes" id="UP000186559"/>
    </source>
</evidence>
<name>A0A1U7D845_9RHOB</name>
<reference evidence="2 3" key="1">
    <citation type="submission" date="2016-03" db="EMBL/GenBank/DDBJ databases">
        <title>Deep-sea bacteria in the southern Pacific.</title>
        <authorList>
            <person name="Tang K."/>
        </authorList>
    </citation>
    <scope>NUCLEOTIDE SEQUENCE [LARGE SCALE GENOMIC DNA]</scope>
    <source>
        <strain evidence="2 3">JLT2016</strain>
    </source>
</reference>
<sequence length="216" mass="23576">MVTLDIFSDPICPWCYIGKAYLDRALLDAPDHPFTIRWRPFMLNPEMPPEGMDRRAYLEAKFGGKAQAVEAYLPVTEHARDAGLALDLDHIARTPSTVDAHRLIHWAGIEGVQTAVVSSLFRAYFEEGRDIGDREVLGDIADACGLDASLVQRLLASDADRREIVEMDAAARGMGVTSVPTFVVAGQHAVPGAQPTDLWSRVIAELREGGAQPALP</sequence>
<evidence type="ECO:0000259" key="1">
    <source>
        <dbReference type="Pfam" id="PF01323"/>
    </source>
</evidence>
<dbReference type="PANTHER" id="PTHR13887:SF41">
    <property type="entry name" value="THIOREDOXIN SUPERFAMILY PROTEIN"/>
    <property type="match status" value="1"/>
</dbReference>
<dbReference type="KEGG" id="tpro:Ga0080559_TMP3548"/>
<evidence type="ECO:0000313" key="2">
    <source>
        <dbReference type="EMBL" id="APX24344.1"/>
    </source>
</evidence>
<dbReference type="RefSeq" id="WP_017469757.1">
    <property type="nucleotide sequence ID" value="NZ_BMEW01000001.1"/>
</dbReference>
<dbReference type="GO" id="GO:0016853">
    <property type="term" value="F:isomerase activity"/>
    <property type="evidence" value="ECO:0007669"/>
    <property type="project" value="UniProtKB-KW"/>
</dbReference>
<proteinExistence type="predicted"/>
<dbReference type="Gene3D" id="3.40.30.10">
    <property type="entry name" value="Glutaredoxin"/>
    <property type="match status" value="1"/>
</dbReference>
<dbReference type="Proteomes" id="UP000186559">
    <property type="component" value="Chromosome"/>
</dbReference>